<keyword evidence="2" id="KW-0808">Transferase</keyword>
<dbReference type="RefSeq" id="WP_002682872.1">
    <property type="nucleotide sequence ID" value="NZ_JH600070.1"/>
</dbReference>
<dbReference type="EMBL" id="JH600070">
    <property type="protein sequence ID" value="EIJ41179.1"/>
    <property type="molecule type" value="Genomic_DNA"/>
</dbReference>
<gene>
    <name evidence="2" type="ORF">BegalDRAFT_0257</name>
</gene>
<proteinExistence type="predicted"/>
<evidence type="ECO:0000259" key="1">
    <source>
        <dbReference type="Pfam" id="PF00535"/>
    </source>
</evidence>
<reference evidence="2 3" key="1">
    <citation type="submission" date="2011-11" db="EMBL/GenBank/DDBJ databases">
        <title>Improved High-Quality Draft sequence of Beggiatoa alba B18lD.</title>
        <authorList>
            <consortium name="US DOE Joint Genome Institute"/>
            <person name="Lucas S."/>
            <person name="Han J."/>
            <person name="Lapidus A."/>
            <person name="Cheng J.-F."/>
            <person name="Goodwin L."/>
            <person name="Pitluck S."/>
            <person name="Peters L."/>
            <person name="Mikhailova N."/>
            <person name="Held B."/>
            <person name="Detter J.C."/>
            <person name="Han C."/>
            <person name="Tapia R."/>
            <person name="Land M."/>
            <person name="Hauser L."/>
            <person name="Kyrpides N."/>
            <person name="Ivanova N."/>
            <person name="Pagani I."/>
            <person name="Samuel K."/>
            <person name="Teske A."/>
            <person name="Mueller J."/>
            <person name="Woyke T."/>
        </authorList>
    </citation>
    <scope>NUCLEOTIDE SEQUENCE [LARGE SCALE GENOMIC DNA]</scope>
    <source>
        <strain evidence="2 3">B18LD</strain>
    </source>
</reference>
<dbReference type="SUPFAM" id="SSF53448">
    <property type="entry name" value="Nucleotide-diphospho-sugar transferases"/>
    <property type="match status" value="2"/>
</dbReference>
<dbReference type="InterPro" id="IPR050834">
    <property type="entry name" value="Glycosyltransf_2"/>
</dbReference>
<dbReference type="CDD" id="cd04184">
    <property type="entry name" value="GT2_RfbC_Mx_like"/>
    <property type="match status" value="1"/>
</dbReference>
<dbReference type="GO" id="GO:0016740">
    <property type="term" value="F:transferase activity"/>
    <property type="evidence" value="ECO:0007669"/>
    <property type="project" value="UniProtKB-KW"/>
</dbReference>
<dbReference type="InterPro" id="IPR001173">
    <property type="entry name" value="Glyco_trans_2-like"/>
</dbReference>
<sequence length="568" mass="65214">MPFSRLLSLFRPKQPEPAPVVPLVDKPTAIDLKRWASSEWIEYQAWLFHYSFLSLEEWQQQRDESCTWENPLKISLVTPVYNTPPDFLRECIYSVQTQSYPYWELCLVDDGSSSADSLHCLQALTEHDTRIKVHYAPQNLGICPATNQAIAMATGDYVAFLDHDDRLAPDALYWVAKTLREMPETDIVYTDRDMISPTGFRFMHLFKPQWSPETLLSGNYLFHLMVYRRTLLNELGGVRPEFEGSQDYDLILRARDKGVKVQHIARVLYHWRQHQHSVALAHNAKEYAYQAGIRALQESLARQQVVNAQVTENKALWRGNYQITFAPVPAEHYQILTLPVDVDYVNCLNQAVENAPTEVAYFVILADDLQPLDDTAIQALLGWLQLSAVGMVTGKVLNGEKQILHAGWVQRPNGLPLALYQHHPETAPNYMAMTAIAHNVSIPHPFCCAIKRETVRALTGLTMDYHSPYALFDFALRALQAGWRTVYTPFARFQSVEYWQEPCDWSATDRQQFCEQWATWLQQGDPYYNPFLTTDLVDMGLTMYWQLAQPAGWAVEMLAPKTLVPEHT</sequence>
<dbReference type="AlphaFoldDB" id="I3CC36"/>
<dbReference type="PANTHER" id="PTHR43685:SF2">
    <property type="entry name" value="GLYCOSYLTRANSFERASE 2-LIKE DOMAIN-CONTAINING PROTEIN"/>
    <property type="match status" value="1"/>
</dbReference>
<dbReference type="eggNOG" id="COG1216">
    <property type="taxonomic scope" value="Bacteria"/>
</dbReference>
<dbReference type="PANTHER" id="PTHR43685">
    <property type="entry name" value="GLYCOSYLTRANSFERASE"/>
    <property type="match status" value="1"/>
</dbReference>
<dbReference type="Gene3D" id="3.90.550.10">
    <property type="entry name" value="Spore Coat Polysaccharide Biosynthesis Protein SpsA, Chain A"/>
    <property type="match status" value="2"/>
</dbReference>
<dbReference type="STRING" id="395493.BegalDRAFT_0257"/>
<dbReference type="Pfam" id="PF00535">
    <property type="entry name" value="Glycos_transf_2"/>
    <property type="match status" value="1"/>
</dbReference>
<dbReference type="HOGENOM" id="CLU_005003_2_2_6"/>
<protein>
    <submittedName>
        <fullName evidence="2">Glycosyl transferase</fullName>
    </submittedName>
</protein>
<evidence type="ECO:0000313" key="3">
    <source>
        <dbReference type="Proteomes" id="UP000005744"/>
    </source>
</evidence>
<dbReference type="OrthoDB" id="9802649at2"/>
<organism evidence="2 3">
    <name type="scientific">Beggiatoa alba B18LD</name>
    <dbReference type="NCBI Taxonomy" id="395493"/>
    <lineage>
        <taxon>Bacteria</taxon>
        <taxon>Pseudomonadati</taxon>
        <taxon>Pseudomonadota</taxon>
        <taxon>Gammaproteobacteria</taxon>
        <taxon>Thiotrichales</taxon>
        <taxon>Thiotrichaceae</taxon>
        <taxon>Beggiatoa</taxon>
    </lineage>
</organism>
<keyword evidence="3" id="KW-1185">Reference proteome</keyword>
<accession>I3CC36</accession>
<feature type="domain" description="Glycosyltransferase 2-like" evidence="1">
    <location>
        <begin position="75"/>
        <end position="225"/>
    </location>
</feature>
<name>I3CC36_9GAMM</name>
<dbReference type="InterPro" id="IPR029044">
    <property type="entry name" value="Nucleotide-diphossugar_trans"/>
</dbReference>
<dbReference type="Proteomes" id="UP000005744">
    <property type="component" value="Unassembled WGS sequence"/>
</dbReference>
<evidence type="ECO:0000313" key="2">
    <source>
        <dbReference type="EMBL" id="EIJ41179.1"/>
    </source>
</evidence>